<dbReference type="AlphaFoldDB" id="A0A1G7Y9K4"/>
<evidence type="ECO:0000256" key="1">
    <source>
        <dbReference type="ARBA" id="ARBA00001917"/>
    </source>
</evidence>
<gene>
    <name evidence="6" type="ORF">SAMN04488027_11159</name>
</gene>
<dbReference type="GO" id="GO:0010181">
    <property type="term" value="F:FMN binding"/>
    <property type="evidence" value="ECO:0007669"/>
    <property type="project" value="InterPro"/>
</dbReference>
<protein>
    <submittedName>
        <fullName evidence="6">NADH-FMN oxidoreductase RutF, flavin reductase (DIM6/NTAB) family</fullName>
    </submittedName>
</protein>
<dbReference type="Proteomes" id="UP000199296">
    <property type="component" value="Unassembled WGS sequence"/>
</dbReference>
<dbReference type="SUPFAM" id="SSF50475">
    <property type="entry name" value="FMN-binding split barrel"/>
    <property type="match status" value="1"/>
</dbReference>
<keyword evidence="3" id="KW-0288">FMN</keyword>
<comment type="cofactor">
    <cofactor evidence="1">
        <name>FMN</name>
        <dbReference type="ChEBI" id="CHEBI:58210"/>
    </cofactor>
</comment>
<organism evidence="6 7">
    <name type="scientific">Psychroflexus sediminis</name>
    <dbReference type="NCBI Taxonomy" id="470826"/>
    <lineage>
        <taxon>Bacteria</taxon>
        <taxon>Pseudomonadati</taxon>
        <taxon>Bacteroidota</taxon>
        <taxon>Flavobacteriia</taxon>
        <taxon>Flavobacteriales</taxon>
        <taxon>Flavobacteriaceae</taxon>
        <taxon>Psychroflexus</taxon>
    </lineage>
</organism>
<evidence type="ECO:0000256" key="2">
    <source>
        <dbReference type="ARBA" id="ARBA00022630"/>
    </source>
</evidence>
<keyword evidence="7" id="KW-1185">Reference proteome</keyword>
<evidence type="ECO:0000256" key="3">
    <source>
        <dbReference type="ARBA" id="ARBA00022643"/>
    </source>
</evidence>
<comment type="similarity">
    <text evidence="4">Belongs to the flavoredoxin family.</text>
</comment>
<name>A0A1G7Y9K4_9FLAO</name>
<dbReference type="Pfam" id="PF01613">
    <property type="entry name" value="Flavin_Reduct"/>
    <property type="match status" value="1"/>
</dbReference>
<dbReference type="InterPro" id="IPR012349">
    <property type="entry name" value="Split_barrel_FMN-bd"/>
</dbReference>
<evidence type="ECO:0000256" key="4">
    <source>
        <dbReference type="ARBA" id="ARBA00038054"/>
    </source>
</evidence>
<dbReference type="PANTHER" id="PTHR33798:SF5">
    <property type="entry name" value="FLAVIN REDUCTASE LIKE DOMAIN-CONTAINING PROTEIN"/>
    <property type="match status" value="1"/>
</dbReference>
<evidence type="ECO:0000259" key="5">
    <source>
        <dbReference type="Pfam" id="PF01613"/>
    </source>
</evidence>
<dbReference type="PANTHER" id="PTHR33798">
    <property type="entry name" value="FLAVOPROTEIN OXYGENASE"/>
    <property type="match status" value="1"/>
</dbReference>
<dbReference type="GO" id="GO:0016646">
    <property type="term" value="F:oxidoreductase activity, acting on the CH-NH group of donors, NAD or NADP as acceptor"/>
    <property type="evidence" value="ECO:0007669"/>
    <property type="project" value="UniProtKB-ARBA"/>
</dbReference>
<keyword evidence="2" id="KW-0285">Flavoprotein</keyword>
<accession>A0A1G7Y9K4</accession>
<reference evidence="6 7" key="1">
    <citation type="submission" date="2016-10" db="EMBL/GenBank/DDBJ databases">
        <authorList>
            <person name="de Groot N.N."/>
        </authorList>
    </citation>
    <scope>NUCLEOTIDE SEQUENCE [LARGE SCALE GENOMIC DNA]</scope>
    <source>
        <strain evidence="6 7">DSM 19803</strain>
    </source>
</reference>
<proteinExistence type="inferred from homology"/>
<dbReference type="InterPro" id="IPR002563">
    <property type="entry name" value="Flavin_Rdtase-like_dom"/>
</dbReference>
<sequence length="221" mass="24961">MLINHQPIFMTHFSKQDILNLPGLERMHLINSCGGLKSANLIGTISEAGVSNLAVFNSVIHLGSNPPMLSFMLRPTTVERHSYTNFKKNSHFTVNHIHSDFVNKAHQTSAKYDEEVSEFKEVGFTEEFIADCKAPFVKESKIKMGCKYINEYYIEEHACRLIIGEIQHLVVEEGIMDQDGFLDLTRAGSAGIIGLDGYVKTELIERYAYARPNQELKPLKP</sequence>
<evidence type="ECO:0000313" key="7">
    <source>
        <dbReference type="Proteomes" id="UP000199296"/>
    </source>
</evidence>
<dbReference type="EMBL" id="FNCW01000011">
    <property type="protein sequence ID" value="SDG93105.1"/>
    <property type="molecule type" value="Genomic_DNA"/>
</dbReference>
<dbReference type="STRING" id="470826.SAMN04488027_11159"/>
<evidence type="ECO:0000313" key="6">
    <source>
        <dbReference type="EMBL" id="SDG93105.1"/>
    </source>
</evidence>
<dbReference type="Gene3D" id="2.30.110.10">
    <property type="entry name" value="Electron Transport, Fmn-binding Protein, Chain A"/>
    <property type="match status" value="1"/>
</dbReference>
<feature type="domain" description="Flavin reductase like" evidence="5">
    <location>
        <begin position="41"/>
        <end position="174"/>
    </location>
</feature>